<evidence type="ECO:0000259" key="4">
    <source>
        <dbReference type="PROSITE" id="PS50893"/>
    </source>
</evidence>
<proteinExistence type="predicted"/>
<keyword evidence="1" id="KW-0813">Transport</keyword>
<dbReference type="GO" id="GO:0016887">
    <property type="term" value="F:ATP hydrolysis activity"/>
    <property type="evidence" value="ECO:0007669"/>
    <property type="project" value="InterPro"/>
</dbReference>
<keyword evidence="2" id="KW-0547">Nucleotide-binding</keyword>
<dbReference type="InterPro" id="IPR027417">
    <property type="entry name" value="P-loop_NTPase"/>
</dbReference>
<evidence type="ECO:0000313" key="6">
    <source>
        <dbReference type="Proteomes" id="UP000267804"/>
    </source>
</evidence>
<dbReference type="CDD" id="cd03214">
    <property type="entry name" value="ABC_Iron-Siderophores_B12_Hemin"/>
    <property type="match status" value="1"/>
</dbReference>
<dbReference type="InterPro" id="IPR003593">
    <property type="entry name" value="AAA+_ATPase"/>
</dbReference>
<dbReference type="PROSITE" id="PS00211">
    <property type="entry name" value="ABC_TRANSPORTER_1"/>
    <property type="match status" value="1"/>
</dbReference>
<dbReference type="GO" id="GO:0005524">
    <property type="term" value="F:ATP binding"/>
    <property type="evidence" value="ECO:0007669"/>
    <property type="project" value="UniProtKB-KW"/>
</dbReference>
<organism evidence="5 6">
    <name type="scientific">Micromonospora tulbaghiae</name>
    <dbReference type="NCBI Taxonomy" id="479978"/>
    <lineage>
        <taxon>Bacteria</taxon>
        <taxon>Bacillati</taxon>
        <taxon>Actinomycetota</taxon>
        <taxon>Actinomycetes</taxon>
        <taxon>Micromonosporales</taxon>
        <taxon>Micromonosporaceae</taxon>
        <taxon>Micromonospora</taxon>
    </lineage>
</organism>
<gene>
    <name evidence="5" type="ORF">CSH63_21565</name>
</gene>
<dbReference type="PANTHER" id="PTHR42794">
    <property type="entry name" value="HEMIN IMPORT ATP-BINDING PROTEIN HMUV"/>
    <property type="match status" value="1"/>
</dbReference>
<evidence type="ECO:0000256" key="3">
    <source>
        <dbReference type="ARBA" id="ARBA00022840"/>
    </source>
</evidence>
<feature type="domain" description="ABC transporter" evidence="4">
    <location>
        <begin position="3"/>
        <end position="235"/>
    </location>
</feature>
<reference evidence="5 6" key="1">
    <citation type="submission" date="2017-10" db="EMBL/GenBank/DDBJ databases">
        <title>Integration of genomic and chemical information greatly accelerates assignment of the full stereostructure of myelolactone, a potent inhibitor of myeloma from a marine-derived Micromonospora.</title>
        <authorList>
            <person name="Kim M.C."/>
            <person name="Machado H."/>
            <person name="Jensen P.R."/>
            <person name="Fenical W."/>
        </authorList>
    </citation>
    <scope>NUCLEOTIDE SEQUENCE [LARGE SCALE GENOMIC DNA]</scope>
    <source>
        <strain evidence="5 6">CNY-010</strain>
    </source>
</reference>
<keyword evidence="3 5" id="KW-0067">ATP-binding</keyword>
<dbReference type="Gene3D" id="3.40.50.300">
    <property type="entry name" value="P-loop containing nucleotide triphosphate hydrolases"/>
    <property type="match status" value="1"/>
</dbReference>
<evidence type="ECO:0000256" key="2">
    <source>
        <dbReference type="ARBA" id="ARBA00022741"/>
    </source>
</evidence>
<dbReference type="Proteomes" id="UP000267804">
    <property type="component" value="Chromosome"/>
</dbReference>
<name>A0A386WU62_9ACTN</name>
<dbReference type="PROSITE" id="PS50893">
    <property type="entry name" value="ABC_TRANSPORTER_2"/>
    <property type="match status" value="1"/>
</dbReference>
<dbReference type="EMBL" id="CP024087">
    <property type="protein sequence ID" value="AYF30004.1"/>
    <property type="molecule type" value="Genomic_DNA"/>
</dbReference>
<dbReference type="SMART" id="SM00382">
    <property type="entry name" value="AAA"/>
    <property type="match status" value="1"/>
</dbReference>
<evidence type="ECO:0000313" key="5">
    <source>
        <dbReference type="EMBL" id="AYF30004.1"/>
    </source>
</evidence>
<dbReference type="Pfam" id="PF00005">
    <property type="entry name" value="ABC_tran"/>
    <property type="match status" value="1"/>
</dbReference>
<dbReference type="FunFam" id="3.40.50.300:FF:000134">
    <property type="entry name" value="Iron-enterobactin ABC transporter ATP-binding protein"/>
    <property type="match status" value="1"/>
</dbReference>
<dbReference type="KEGG" id="mtua:CSH63_21565"/>
<dbReference type="RefSeq" id="WP_120571832.1">
    <property type="nucleotide sequence ID" value="NZ_CP024087.1"/>
</dbReference>
<protein>
    <submittedName>
        <fullName evidence="5">ABC transporter ATP-binding protein</fullName>
    </submittedName>
</protein>
<dbReference type="AlphaFoldDB" id="A0A386WU62"/>
<evidence type="ECO:0000256" key="1">
    <source>
        <dbReference type="ARBA" id="ARBA00022448"/>
    </source>
</evidence>
<sequence>MILSFDTVTVHLGGRDLVHEVSLTVRRGTLAGILGPNGAGKTTLLRTGYRALRPYRGDVRLDGASVPGARPRALARRLAVVMQERDHALEMTVDDVVALGLTPYKRAFASDTAADRTWIANCLQRVDADHLTGRAFATLSGGERQRVLIARALAQRADLLLLDEPTNHLDVSAQHDVLRLLRGLGLTVLAAVHDLNLALTYCDTVHVLRDGRLVADGPPERVLRPDLIEEIFGVRAATVINPLTGGIQLVYALTGDHDDR</sequence>
<dbReference type="InterPro" id="IPR003439">
    <property type="entry name" value="ABC_transporter-like_ATP-bd"/>
</dbReference>
<dbReference type="InterPro" id="IPR017871">
    <property type="entry name" value="ABC_transporter-like_CS"/>
</dbReference>
<dbReference type="SUPFAM" id="SSF52540">
    <property type="entry name" value="P-loop containing nucleoside triphosphate hydrolases"/>
    <property type="match status" value="1"/>
</dbReference>
<dbReference type="PANTHER" id="PTHR42794:SF2">
    <property type="entry name" value="ABC TRANSPORTER ATP-BINDING PROTEIN"/>
    <property type="match status" value="1"/>
</dbReference>
<accession>A0A386WU62</accession>